<gene>
    <name evidence="1" type="ORF">S03H2_39910</name>
</gene>
<name>X1G586_9ZZZZ</name>
<dbReference type="EMBL" id="BARU01024710">
    <property type="protein sequence ID" value="GAH52407.1"/>
    <property type="molecule type" value="Genomic_DNA"/>
</dbReference>
<evidence type="ECO:0000313" key="1">
    <source>
        <dbReference type="EMBL" id="GAH52407.1"/>
    </source>
</evidence>
<protein>
    <submittedName>
        <fullName evidence="1">Uncharacterized protein</fullName>
    </submittedName>
</protein>
<comment type="caution">
    <text evidence="1">The sequence shown here is derived from an EMBL/GenBank/DDBJ whole genome shotgun (WGS) entry which is preliminary data.</text>
</comment>
<sequence>MAESVEERKSRHIQDILKAHPIYLPDTCISQETAKRLQKLPEQTVFWLWHLARKETPGYSKIEKHMGG</sequence>
<proteinExistence type="predicted"/>
<dbReference type="AlphaFoldDB" id="X1G586"/>
<accession>X1G586</accession>
<reference evidence="1" key="1">
    <citation type="journal article" date="2014" name="Front. Microbiol.">
        <title>High frequency of phylogenetically diverse reductive dehalogenase-homologous genes in deep subseafloor sedimentary metagenomes.</title>
        <authorList>
            <person name="Kawai M."/>
            <person name="Futagami T."/>
            <person name="Toyoda A."/>
            <person name="Takaki Y."/>
            <person name="Nishi S."/>
            <person name="Hori S."/>
            <person name="Arai W."/>
            <person name="Tsubouchi T."/>
            <person name="Morono Y."/>
            <person name="Uchiyama I."/>
            <person name="Ito T."/>
            <person name="Fujiyama A."/>
            <person name="Inagaki F."/>
            <person name="Takami H."/>
        </authorList>
    </citation>
    <scope>NUCLEOTIDE SEQUENCE</scope>
    <source>
        <strain evidence="1">Expedition CK06-06</strain>
    </source>
</reference>
<organism evidence="1">
    <name type="scientific">marine sediment metagenome</name>
    <dbReference type="NCBI Taxonomy" id="412755"/>
    <lineage>
        <taxon>unclassified sequences</taxon>
        <taxon>metagenomes</taxon>
        <taxon>ecological metagenomes</taxon>
    </lineage>
</organism>